<keyword evidence="3 8" id="KW-0575">Peroxidase</keyword>
<proteinExistence type="inferred from homology"/>
<keyword evidence="6 8" id="KW-0560">Oxidoreductase</keyword>
<feature type="binding site" description="axial binding residue" evidence="10">
    <location>
        <position position="328"/>
    </location>
    <ligand>
        <name>heme</name>
        <dbReference type="ChEBI" id="CHEBI:30413"/>
    </ligand>
    <ligandPart>
        <name>Fe</name>
        <dbReference type="ChEBI" id="CHEBI:18248"/>
    </ligandPart>
</feature>
<dbReference type="EMBL" id="WWCK01000003">
    <property type="protein sequence ID" value="MYM67486.1"/>
    <property type="molecule type" value="Genomic_DNA"/>
</dbReference>
<dbReference type="PANTHER" id="PTHR11465:SF9">
    <property type="entry name" value="CATALASE"/>
    <property type="match status" value="1"/>
</dbReference>
<dbReference type="GO" id="GO:0005737">
    <property type="term" value="C:cytoplasm"/>
    <property type="evidence" value="ECO:0007669"/>
    <property type="project" value="TreeGrafter"/>
</dbReference>
<dbReference type="SUPFAM" id="SSF56634">
    <property type="entry name" value="Heme-dependent catalase-like"/>
    <property type="match status" value="1"/>
</dbReference>
<feature type="signal peptide" evidence="11">
    <location>
        <begin position="1"/>
        <end position="34"/>
    </location>
</feature>
<accession>A0A7X4GQY9</accession>
<dbReference type="GO" id="GO:0004096">
    <property type="term" value="F:catalase activity"/>
    <property type="evidence" value="ECO:0007669"/>
    <property type="project" value="InterPro"/>
</dbReference>
<dbReference type="PROSITE" id="PS51402">
    <property type="entry name" value="CATALASE_3"/>
    <property type="match status" value="1"/>
</dbReference>
<evidence type="ECO:0000256" key="10">
    <source>
        <dbReference type="PIRSR" id="PIRSR000296-2"/>
    </source>
</evidence>
<dbReference type="InterPro" id="IPR018028">
    <property type="entry name" value="Catalase"/>
</dbReference>
<evidence type="ECO:0000256" key="11">
    <source>
        <dbReference type="SAM" id="SignalP"/>
    </source>
</evidence>
<dbReference type="RefSeq" id="WP_161014014.1">
    <property type="nucleotide sequence ID" value="NZ_WWCK01000003.1"/>
</dbReference>
<reference evidence="13 14" key="1">
    <citation type="submission" date="2019-12" db="EMBL/GenBank/DDBJ databases">
        <title>Novel species isolated from a subtropical stream in China.</title>
        <authorList>
            <person name="Lu H."/>
        </authorList>
    </citation>
    <scope>NUCLEOTIDE SEQUENCE [LARGE SCALE GENOMIC DNA]</scope>
    <source>
        <strain evidence="13 14">FT55W</strain>
    </source>
</reference>
<dbReference type="GO" id="GO:0046872">
    <property type="term" value="F:metal ion binding"/>
    <property type="evidence" value="ECO:0007669"/>
    <property type="project" value="UniProtKB-KW"/>
</dbReference>
<sequence>MMAPRHSPRATSAITKAFLAVSISFLGLQLPAGAQVDASSPVAQIDALNGTFGKHDGKRASHAKGFCAQGDFTPAAKLDTFVKSPLFSQKKMDATVRFSIGGGNPGASDKSRSVRGLGARISGGGETYDLVLISEPVFFASTPESFVSFLQARVPDPATKKPDPAKVAAHNAKYPEAKNQPALLASHPAPYSYATTPYYSTNAFIFKAANKTEQHARIVVEPAAGTRYLTEQEEQSLPDLFLENELNSRLAAATAEFTIYAQLPAPGDSLTDSSQPWQGSQRVALGKLRVLNVAPQSTCDGLVFMPVTLPSGITPSDDSILKARAPAYAVSLGRRSN</sequence>
<dbReference type="PANTHER" id="PTHR11465">
    <property type="entry name" value="CATALASE"/>
    <property type="match status" value="1"/>
</dbReference>
<keyword evidence="7 8" id="KW-0408">Iron</keyword>
<dbReference type="CDD" id="cd08153">
    <property type="entry name" value="srpA_like"/>
    <property type="match status" value="1"/>
</dbReference>
<dbReference type="PIRSF" id="PIRSF000296">
    <property type="entry name" value="SrpA"/>
    <property type="match status" value="1"/>
</dbReference>
<dbReference type="Gene3D" id="1.20.1280.120">
    <property type="match status" value="1"/>
</dbReference>
<gene>
    <name evidence="13" type="ORF">GTP45_11660</name>
</gene>
<dbReference type="AlphaFoldDB" id="A0A7X4GQY9"/>
<evidence type="ECO:0000256" key="3">
    <source>
        <dbReference type="ARBA" id="ARBA00022559"/>
    </source>
</evidence>
<evidence type="ECO:0000256" key="6">
    <source>
        <dbReference type="ARBA" id="ARBA00023002"/>
    </source>
</evidence>
<comment type="cofactor">
    <cofactor evidence="8">
        <name>heme</name>
        <dbReference type="ChEBI" id="CHEBI:30413"/>
    </cofactor>
</comment>
<evidence type="ECO:0000259" key="12">
    <source>
        <dbReference type="SMART" id="SM01060"/>
    </source>
</evidence>
<evidence type="ECO:0000256" key="2">
    <source>
        <dbReference type="ARBA" id="ARBA00005329"/>
    </source>
</evidence>
<protein>
    <recommendedName>
        <fullName evidence="8">Catalase-related peroxidase</fullName>
        <ecNumber evidence="8">1.11.1.-</ecNumber>
    </recommendedName>
</protein>
<keyword evidence="4 8" id="KW-0349">Heme</keyword>
<dbReference type="SMART" id="SM01060">
    <property type="entry name" value="Catalase"/>
    <property type="match status" value="1"/>
</dbReference>
<organism evidence="13 14">
    <name type="scientific">Duganella rivi</name>
    <dbReference type="NCBI Taxonomy" id="2666083"/>
    <lineage>
        <taxon>Bacteria</taxon>
        <taxon>Pseudomonadati</taxon>
        <taxon>Pseudomonadota</taxon>
        <taxon>Betaproteobacteria</taxon>
        <taxon>Burkholderiales</taxon>
        <taxon>Oxalobacteraceae</taxon>
        <taxon>Telluria group</taxon>
        <taxon>Duganella</taxon>
    </lineage>
</organism>
<dbReference type="PRINTS" id="PR00067">
    <property type="entry name" value="CATALASE"/>
</dbReference>
<feature type="active site" evidence="9">
    <location>
        <position position="62"/>
    </location>
</feature>
<dbReference type="InterPro" id="IPR020835">
    <property type="entry name" value="Catalase_sf"/>
</dbReference>
<evidence type="ECO:0000256" key="4">
    <source>
        <dbReference type="ARBA" id="ARBA00022617"/>
    </source>
</evidence>
<keyword evidence="5 8" id="KW-0479">Metal-binding</keyword>
<dbReference type="Pfam" id="PF00199">
    <property type="entry name" value="Catalase"/>
    <property type="match status" value="1"/>
</dbReference>
<dbReference type="Proteomes" id="UP000450012">
    <property type="component" value="Unassembled WGS sequence"/>
</dbReference>
<evidence type="ECO:0000256" key="9">
    <source>
        <dbReference type="PIRSR" id="PIRSR000296-1"/>
    </source>
</evidence>
<dbReference type="InterPro" id="IPR011614">
    <property type="entry name" value="Catalase_core"/>
</dbReference>
<comment type="function">
    <text evidence="1">Decomposes hydrogen peroxide into water and oxygen; serves to protect cells from the toxic effects of hydrogen peroxide.</text>
</comment>
<dbReference type="GO" id="GO:0042542">
    <property type="term" value="P:response to hydrogen peroxide"/>
    <property type="evidence" value="ECO:0007669"/>
    <property type="project" value="TreeGrafter"/>
</dbReference>
<name>A0A7X4GQY9_9BURK</name>
<evidence type="ECO:0000256" key="1">
    <source>
        <dbReference type="ARBA" id="ARBA00002974"/>
    </source>
</evidence>
<evidence type="ECO:0000256" key="7">
    <source>
        <dbReference type="ARBA" id="ARBA00023004"/>
    </source>
</evidence>
<dbReference type="GO" id="GO:0020037">
    <property type="term" value="F:heme binding"/>
    <property type="evidence" value="ECO:0007669"/>
    <property type="project" value="InterPro"/>
</dbReference>
<evidence type="ECO:0000256" key="8">
    <source>
        <dbReference type="PIRNR" id="PIRNR000296"/>
    </source>
</evidence>
<dbReference type="EC" id="1.11.1.-" evidence="8"/>
<comment type="caution">
    <text evidence="13">The sequence shown here is derived from an EMBL/GenBank/DDBJ whole genome shotgun (WGS) entry which is preliminary data.</text>
</comment>
<keyword evidence="14" id="KW-1185">Reference proteome</keyword>
<dbReference type="InterPro" id="IPR024168">
    <property type="entry name" value="Catalase_SrpA-type_pred"/>
</dbReference>
<evidence type="ECO:0000313" key="14">
    <source>
        <dbReference type="Proteomes" id="UP000450012"/>
    </source>
</evidence>
<evidence type="ECO:0000256" key="5">
    <source>
        <dbReference type="ARBA" id="ARBA00022723"/>
    </source>
</evidence>
<dbReference type="Gene3D" id="2.40.180.10">
    <property type="entry name" value="Catalase core domain"/>
    <property type="match status" value="1"/>
</dbReference>
<feature type="chain" id="PRO_5031135527" description="Catalase-related peroxidase" evidence="11">
    <location>
        <begin position="35"/>
        <end position="337"/>
    </location>
</feature>
<comment type="similarity">
    <text evidence="2 8">Belongs to the catalase family.</text>
</comment>
<dbReference type="GO" id="GO:0042744">
    <property type="term" value="P:hydrogen peroxide catabolic process"/>
    <property type="evidence" value="ECO:0007669"/>
    <property type="project" value="TreeGrafter"/>
</dbReference>
<comment type="function">
    <text evidence="8">Has an organic peroxide-dependent peroxidase activity.</text>
</comment>
<feature type="domain" description="Catalase core" evidence="12">
    <location>
        <begin position="29"/>
        <end position="337"/>
    </location>
</feature>
<keyword evidence="11" id="KW-0732">Signal</keyword>
<evidence type="ECO:0000313" key="13">
    <source>
        <dbReference type="EMBL" id="MYM67486.1"/>
    </source>
</evidence>